<feature type="chain" id="PRO_5035880269" evidence="2">
    <location>
        <begin position="23"/>
        <end position="355"/>
    </location>
</feature>
<evidence type="ECO:0000313" key="5">
    <source>
        <dbReference type="Proteomes" id="UP000521676"/>
    </source>
</evidence>
<keyword evidence="3" id="KW-0378">Hydrolase</keyword>
<reference evidence="3 5" key="1">
    <citation type="submission" date="2020-06" db="EMBL/GenBank/DDBJ databases">
        <title>Anoxygenic phototrophic Chloroflexota member uses a Type I reaction center.</title>
        <authorList>
            <person name="Tsuji J.M."/>
            <person name="Shaw N.A."/>
            <person name="Nagashima S."/>
            <person name="Venkiteswaran J."/>
            <person name="Schiff S.L."/>
            <person name="Hanada S."/>
            <person name="Tank M."/>
            <person name="Neufeld J.D."/>
        </authorList>
    </citation>
    <scope>NUCLEOTIDE SEQUENCE [LARGE SCALE GENOMIC DNA]</scope>
    <source>
        <strain evidence="3">L227-S17</strain>
    </source>
</reference>
<name>A0A8T7LRZ3_9CHLR</name>
<accession>A0A8T7LRZ3</accession>
<dbReference type="AlphaFoldDB" id="A0A8T7LRZ3"/>
<protein>
    <submittedName>
        <fullName evidence="3 4">Alpha/beta hydrolase</fullName>
    </submittedName>
</protein>
<dbReference type="EMBL" id="JACATZ010000001">
    <property type="protein sequence ID" value="NWJ44784.1"/>
    <property type="molecule type" value="Genomic_DNA"/>
</dbReference>
<reference evidence="4" key="2">
    <citation type="journal article" date="2024" name="Nature">
        <title>Anoxygenic phototroph of the Chloroflexota uses a type I reaction centre.</title>
        <authorList>
            <person name="Tsuji J.M."/>
            <person name="Shaw N.A."/>
            <person name="Nagashima S."/>
            <person name="Venkiteswaran J.J."/>
            <person name="Schiff S.L."/>
            <person name="Watanabe T."/>
            <person name="Fukui M."/>
            <person name="Hanada S."/>
            <person name="Tank M."/>
            <person name="Neufeld J.D."/>
        </authorList>
    </citation>
    <scope>NUCLEOTIDE SEQUENCE</scope>
    <source>
        <strain evidence="4">L227-S17</strain>
    </source>
</reference>
<keyword evidence="2" id="KW-0732">Signal</keyword>
<dbReference type="Proteomes" id="UP000521676">
    <property type="component" value="Unassembled WGS sequence"/>
</dbReference>
<dbReference type="InterPro" id="IPR029058">
    <property type="entry name" value="AB_hydrolase_fold"/>
</dbReference>
<dbReference type="RefSeq" id="WP_341468561.1">
    <property type="nucleotide sequence ID" value="NZ_CP128399.1"/>
</dbReference>
<evidence type="ECO:0000256" key="1">
    <source>
        <dbReference type="SAM" id="MobiDB-lite"/>
    </source>
</evidence>
<dbReference type="EMBL" id="CP128399">
    <property type="protein sequence ID" value="WJW66667.1"/>
    <property type="molecule type" value="Genomic_DNA"/>
</dbReference>
<proteinExistence type="predicted"/>
<dbReference type="Gene3D" id="3.40.50.1820">
    <property type="entry name" value="alpha/beta hydrolase"/>
    <property type="match status" value="1"/>
</dbReference>
<organism evidence="3 5">
    <name type="scientific">Candidatus Chlorohelix allophototropha</name>
    <dbReference type="NCBI Taxonomy" id="3003348"/>
    <lineage>
        <taxon>Bacteria</taxon>
        <taxon>Bacillati</taxon>
        <taxon>Chloroflexota</taxon>
        <taxon>Chloroflexia</taxon>
        <taxon>Candidatus Chloroheliales</taxon>
        <taxon>Candidatus Chloroheliaceae</taxon>
        <taxon>Candidatus Chlorohelix</taxon>
    </lineage>
</organism>
<gene>
    <name evidence="3" type="ORF">HXX08_02800</name>
    <name evidence="4" type="ORF">OZ401_002479</name>
</gene>
<evidence type="ECO:0000313" key="4">
    <source>
        <dbReference type="EMBL" id="WJW66667.1"/>
    </source>
</evidence>
<dbReference type="PANTHER" id="PTHR33428:SF14">
    <property type="entry name" value="CARBOXYLESTERASE TYPE B DOMAIN-CONTAINING PROTEIN"/>
    <property type="match status" value="1"/>
</dbReference>
<dbReference type="Pfam" id="PF07224">
    <property type="entry name" value="Chlorophyllase"/>
    <property type="match status" value="1"/>
</dbReference>
<dbReference type="InterPro" id="IPR017395">
    <property type="entry name" value="Chlorophyllase-like"/>
</dbReference>
<feature type="signal peptide" evidence="2">
    <location>
        <begin position="1"/>
        <end position="22"/>
    </location>
</feature>
<evidence type="ECO:0000256" key="2">
    <source>
        <dbReference type="SAM" id="SignalP"/>
    </source>
</evidence>
<feature type="region of interest" description="Disordered" evidence="1">
    <location>
        <begin position="48"/>
        <end position="70"/>
    </location>
</feature>
<evidence type="ECO:0000313" key="6">
    <source>
        <dbReference type="Proteomes" id="UP001431572"/>
    </source>
</evidence>
<dbReference type="GO" id="GO:0016787">
    <property type="term" value="F:hydrolase activity"/>
    <property type="evidence" value="ECO:0007669"/>
    <property type="project" value="UniProtKB-KW"/>
</dbReference>
<evidence type="ECO:0000313" key="3">
    <source>
        <dbReference type="EMBL" id="NWJ44784.1"/>
    </source>
</evidence>
<keyword evidence="6" id="KW-1185">Reference proteome</keyword>
<dbReference type="Proteomes" id="UP001431572">
    <property type="component" value="Chromosome 1"/>
</dbReference>
<sequence>MRILQSISLLLVLVLGACGESAATSTPVPDKATQQIIPTQGISTVSTISPGVKLPNQPEQPLSGPGGSSYKYGGSVSNSYGEGASKYYIFEPTNPTPATAPVIALLHGYTDINPQSYKYWIDHLVRRGNIVIFPVYQANILDMNGSKFTDTSLTALKAALAQLQQNGNVKPELDKFMLVGYSAGGIIATNLAGRAASAGLPEPRALFDITPGGCNNCGAMAIGGFPLEMEALPAIPASMKMLVLVGDRDIIVGDKPSKVIWQNTSQISSENRDFIKVISDSHGAPPLIADHGMTNRRTQDALNYYGIWKLTDALQSCALYNKECDSALGNTPAQRFMGKWSDGTAVTELVVTKNP</sequence>
<dbReference type="SUPFAM" id="SSF53474">
    <property type="entry name" value="alpha/beta-Hydrolases"/>
    <property type="match status" value="1"/>
</dbReference>
<dbReference type="PANTHER" id="PTHR33428">
    <property type="entry name" value="CHLOROPHYLLASE-2, CHLOROPLASTIC"/>
    <property type="match status" value="1"/>
</dbReference>
<dbReference type="PROSITE" id="PS51257">
    <property type="entry name" value="PROKAR_LIPOPROTEIN"/>
    <property type="match status" value="1"/>
</dbReference>